<dbReference type="Pfam" id="PF01352">
    <property type="entry name" value="KRAB"/>
    <property type="match status" value="1"/>
</dbReference>
<name>A0ABM5FGC0_9SAUR</name>
<keyword evidence="1" id="KW-0479">Metal-binding</keyword>
<feature type="domain" description="C2H2-type" evidence="7">
    <location>
        <begin position="670"/>
        <end position="697"/>
    </location>
</feature>
<feature type="compositionally biased region" description="Basic residues" evidence="6">
    <location>
        <begin position="356"/>
        <end position="372"/>
    </location>
</feature>
<dbReference type="Gene3D" id="3.30.160.60">
    <property type="entry name" value="Classic Zinc Finger"/>
    <property type="match status" value="14"/>
</dbReference>
<feature type="domain" description="C2H2-type" evidence="7">
    <location>
        <begin position="309"/>
        <end position="336"/>
    </location>
</feature>
<keyword evidence="3 5" id="KW-0863">Zinc-finger</keyword>
<accession>A0ABM5FGC0</accession>
<feature type="domain" description="C2H2-type" evidence="7">
    <location>
        <begin position="614"/>
        <end position="641"/>
    </location>
</feature>
<keyword evidence="4" id="KW-0862">Zinc</keyword>
<feature type="domain" description="C2H2-type" evidence="7">
    <location>
        <begin position="726"/>
        <end position="753"/>
    </location>
</feature>
<dbReference type="RefSeq" id="XP_072844430.1">
    <property type="nucleotide sequence ID" value="XM_072988329.1"/>
</dbReference>
<feature type="domain" description="C2H2-type" evidence="7">
    <location>
        <begin position="502"/>
        <end position="529"/>
    </location>
</feature>
<evidence type="ECO:0000256" key="3">
    <source>
        <dbReference type="ARBA" id="ARBA00022771"/>
    </source>
</evidence>
<feature type="domain" description="C2H2-type" evidence="7">
    <location>
        <begin position="281"/>
        <end position="308"/>
    </location>
</feature>
<dbReference type="InterPro" id="IPR036051">
    <property type="entry name" value="KRAB_dom_sf"/>
</dbReference>
<evidence type="ECO:0000256" key="2">
    <source>
        <dbReference type="ARBA" id="ARBA00022737"/>
    </source>
</evidence>
<dbReference type="GeneID" id="110070212"/>
<feature type="domain" description="C2H2-type" evidence="7">
    <location>
        <begin position="586"/>
        <end position="613"/>
    </location>
</feature>
<feature type="region of interest" description="Disordered" evidence="6">
    <location>
        <begin position="182"/>
        <end position="218"/>
    </location>
</feature>
<gene>
    <name evidence="10" type="primary">LOC110070212</name>
</gene>
<dbReference type="InterPro" id="IPR036236">
    <property type="entry name" value="Znf_C2H2_sf"/>
</dbReference>
<reference evidence="10" key="2">
    <citation type="submission" date="2025-08" db="UniProtKB">
        <authorList>
            <consortium name="RefSeq"/>
        </authorList>
    </citation>
    <scope>IDENTIFICATION</scope>
</reference>
<feature type="region of interest" description="Disordered" evidence="6">
    <location>
        <begin position="28"/>
        <end position="79"/>
    </location>
</feature>
<reference evidence="9" key="1">
    <citation type="submission" date="2025-05" db="UniProtKB">
        <authorList>
            <consortium name="RefSeq"/>
        </authorList>
    </citation>
    <scope>NUCLEOTIDE SEQUENCE [LARGE SCALE GENOMIC DNA]</scope>
</reference>
<dbReference type="Proteomes" id="UP001652642">
    <property type="component" value="Chromosome 2"/>
</dbReference>
<evidence type="ECO:0000256" key="6">
    <source>
        <dbReference type="SAM" id="MobiDB-lite"/>
    </source>
</evidence>
<feature type="domain" description="C2H2-type" evidence="7">
    <location>
        <begin position="474"/>
        <end position="501"/>
    </location>
</feature>
<feature type="domain" description="KRAB" evidence="8">
    <location>
        <begin position="105"/>
        <end position="177"/>
    </location>
</feature>
<feature type="region of interest" description="Disordered" evidence="6">
    <location>
        <begin position="353"/>
        <end position="382"/>
    </location>
</feature>
<feature type="domain" description="C2H2-type" evidence="7">
    <location>
        <begin position="337"/>
        <end position="364"/>
    </location>
</feature>
<dbReference type="SUPFAM" id="SSF109640">
    <property type="entry name" value="KRAB domain (Kruppel-associated box)"/>
    <property type="match status" value="1"/>
</dbReference>
<dbReference type="Gene3D" id="6.10.140.140">
    <property type="match status" value="1"/>
</dbReference>
<evidence type="ECO:0000313" key="10">
    <source>
        <dbReference type="RefSeq" id="XP_072844430.1"/>
    </source>
</evidence>
<dbReference type="Pfam" id="PF00096">
    <property type="entry name" value="zf-C2H2"/>
    <property type="match status" value="14"/>
</dbReference>
<organism evidence="9 10">
    <name type="scientific">Pogona vitticeps</name>
    <name type="common">central bearded dragon</name>
    <dbReference type="NCBI Taxonomy" id="103695"/>
    <lineage>
        <taxon>Eukaryota</taxon>
        <taxon>Metazoa</taxon>
        <taxon>Chordata</taxon>
        <taxon>Craniata</taxon>
        <taxon>Vertebrata</taxon>
        <taxon>Euteleostomi</taxon>
        <taxon>Lepidosauria</taxon>
        <taxon>Squamata</taxon>
        <taxon>Bifurcata</taxon>
        <taxon>Unidentata</taxon>
        <taxon>Episquamata</taxon>
        <taxon>Toxicofera</taxon>
        <taxon>Iguania</taxon>
        <taxon>Acrodonta</taxon>
        <taxon>Agamidae</taxon>
        <taxon>Amphibolurinae</taxon>
        <taxon>Pogona</taxon>
    </lineage>
</organism>
<dbReference type="CDD" id="cd07765">
    <property type="entry name" value="KRAB_A-box"/>
    <property type="match status" value="1"/>
</dbReference>
<dbReference type="PROSITE" id="PS00028">
    <property type="entry name" value="ZINC_FINGER_C2H2_1"/>
    <property type="match status" value="14"/>
</dbReference>
<feature type="domain" description="C2H2-type" evidence="7">
    <location>
        <begin position="253"/>
        <end position="280"/>
    </location>
</feature>
<feature type="domain" description="C2H2-type" evidence="7">
    <location>
        <begin position="642"/>
        <end position="669"/>
    </location>
</feature>
<proteinExistence type="predicted"/>
<dbReference type="PROSITE" id="PS50157">
    <property type="entry name" value="ZINC_FINGER_C2H2_2"/>
    <property type="match status" value="14"/>
</dbReference>
<feature type="domain" description="C2H2-type" evidence="7">
    <location>
        <begin position="698"/>
        <end position="725"/>
    </location>
</feature>
<dbReference type="PROSITE" id="PS50805">
    <property type="entry name" value="KRAB"/>
    <property type="match status" value="1"/>
</dbReference>
<dbReference type="PANTHER" id="PTHR23235:SF178">
    <property type="entry name" value="C2H2-TYPE DOMAIN-CONTAINING PROTEIN-RELATED"/>
    <property type="match status" value="1"/>
</dbReference>
<evidence type="ECO:0000256" key="1">
    <source>
        <dbReference type="ARBA" id="ARBA00022723"/>
    </source>
</evidence>
<dbReference type="InterPro" id="IPR013087">
    <property type="entry name" value="Znf_C2H2_type"/>
</dbReference>
<sequence length="838" mass="96005">MENWVKESGPGSCIQAVASAEDFLMKQGRVREQERLVPGPTDGSLETRKAPSNNGKYRPTQGGPEEADRGGISVGSKTESERYLESSLLSSRLEMGAMSPAESLVIFEEVAVRFTEEEWALLDRGQRVLYREVMLGNYEMAFSLRTLLLPKPGLISWLEEEEMRDQFTQEAMRWAGVASWEEGREREKEHHGDEVEEETQRQDREESFAKDRGLRTQDGKERMKWMDEFFSSRDPECHKIPFQKAKGKGRRRNECSLCGRTFSHKSSLVTHQRIHTGEKPYKCAECGKSFNRRTRLTSHQRLHTGEKLYPCSNCGRSFCERSNLKAHQRIHTGEKPFKCLNCGKSFSRSSNLTVHQKIHTRQKPRSHSKRSKGFSVPSDQNSQETVYAGADFCTLSTMRKNICDDSSLPGHQEICSREGMYQCGESFEESSHFLIHQKKQETPEEASYNFCNDGFCDPSKLMAQAGIHSGEKNYKCLVCEKSFTRNGSLLIHERYHRGEKPYKCTDCSESFCDKSSLIRHQRIHTGEKLYKCFVCGKSFNQRTNLFTHQRIHTGEKPYKCCECEKSFNQSSHLIRHQRLHTGEKPYKCSECGKSFTQIFHLKVHQRIHTGEKPYKCTVCSKGFCDKTSFLRHQRIHTGEKPYKCPDCSKSFCDKSNLEAHWRVHTGERPFECTECGKSFSDRRTLLRHQRIHTGEKPYKCTECGKSFNDLATLLRHQKIHTGEKPYRCTECGKSFNQSSHLIRHQNTHDAKRHKSGGRGAKAAVGTSIFLDLGGFAQEGYYGYTHPGESFHWPLTSYASPTEGGEGGLPNLWTIEETSVGDQAILVMKEFAEERTLTL</sequence>
<evidence type="ECO:0000259" key="7">
    <source>
        <dbReference type="PROSITE" id="PS50157"/>
    </source>
</evidence>
<keyword evidence="2" id="KW-0677">Repeat</keyword>
<evidence type="ECO:0000256" key="5">
    <source>
        <dbReference type="PROSITE-ProRule" id="PRU00042"/>
    </source>
</evidence>
<dbReference type="SUPFAM" id="SSF57667">
    <property type="entry name" value="beta-beta-alpha zinc fingers"/>
    <property type="match status" value="9"/>
</dbReference>
<keyword evidence="9" id="KW-1185">Reference proteome</keyword>
<evidence type="ECO:0000313" key="9">
    <source>
        <dbReference type="Proteomes" id="UP001652642"/>
    </source>
</evidence>
<feature type="domain" description="C2H2-type" evidence="7">
    <location>
        <begin position="558"/>
        <end position="585"/>
    </location>
</feature>
<dbReference type="InterPro" id="IPR001909">
    <property type="entry name" value="KRAB"/>
</dbReference>
<protein>
    <submittedName>
        <fullName evidence="10">Uncharacterized protein isoform X2</fullName>
    </submittedName>
</protein>
<evidence type="ECO:0000259" key="8">
    <source>
        <dbReference type="PROSITE" id="PS50805"/>
    </source>
</evidence>
<dbReference type="SMART" id="SM00355">
    <property type="entry name" value="ZnF_C2H2"/>
    <property type="match status" value="14"/>
</dbReference>
<feature type="domain" description="C2H2-type" evidence="7">
    <location>
        <begin position="530"/>
        <end position="557"/>
    </location>
</feature>
<dbReference type="PANTHER" id="PTHR23235">
    <property type="entry name" value="KRUEPPEL-LIKE TRANSCRIPTION FACTOR"/>
    <property type="match status" value="1"/>
</dbReference>
<evidence type="ECO:0000256" key="4">
    <source>
        <dbReference type="ARBA" id="ARBA00022833"/>
    </source>
</evidence>
<dbReference type="SMART" id="SM00349">
    <property type="entry name" value="KRAB"/>
    <property type="match status" value="1"/>
</dbReference>